<dbReference type="InterPro" id="IPR050126">
    <property type="entry name" value="Ap4A_hydrolase"/>
</dbReference>
<dbReference type="Gene3D" id="3.60.21.10">
    <property type="match status" value="1"/>
</dbReference>
<dbReference type="EMBL" id="SBII01000012">
    <property type="protein sequence ID" value="RWW92263.1"/>
    <property type="molecule type" value="Genomic_DNA"/>
</dbReference>
<name>A0A3S3QFJ6_9FLAO</name>
<proteinExistence type="inferred from homology"/>
<comment type="similarity">
    <text evidence="1">Belongs to the metallophosphoesterase superfamily. YfcE family.</text>
</comment>
<keyword evidence="4" id="KW-1185">Reference proteome</keyword>
<gene>
    <name evidence="3" type="ORF">EPI11_15225</name>
</gene>
<feature type="domain" description="Calcineurin-like phosphoesterase" evidence="2">
    <location>
        <begin position="4"/>
        <end position="211"/>
    </location>
</feature>
<sequence>MKSIAIISDIHGNLPALEVVLEDIKARDVDTIYCLGDLVDFAPWHNEVIAMIRDLMIPCIMGNHDERVAFDHDIIPITKHNHEETTARTGAISYTKQTITDECRDFLKMLPEQLKFTVSVTNNNIDVLLVHGSTRNNREYIYEDHDLTDIQQMLIDGQADVIIMGHTHHPYIRKIEATENSPAGVLINAGSVGRSREAKQLASYVVLHIDEENIQPEIIKLSYPVHDVIKGIEESAIPDFYAGFLKRGIVLE</sequence>
<organism evidence="3 4">
    <name type="scientific">Flavobacterium cerinum</name>
    <dbReference type="NCBI Taxonomy" id="2502784"/>
    <lineage>
        <taxon>Bacteria</taxon>
        <taxon>Pseudomonadati</taxon>
        <taxon>Bacteroidota</taxon>
        <taxon>Flavobacteriia</taxon>
        <taxon>Flavobacteriales</taxon>
        <taxon>Flavobacteriaceae</taxon>
        <taxon>Flavobacterium</taxon>
    </lineage>
</organism>
<evidence type="ECO:0000256" key="1">
    <source>
        <dbReference type="ARBA" id="ARBA00008950"/>
    </source>
</evidence>
<dbReference type="Proteomes" id="UP000287527">
    <property type="component" value="Unassembled WGS sequence"/>
</dbReference>
<dbReference type="CDD" id="cd00838">
    <property type="entry name" value="MPP_superfamily"/>
    <property type="match status" value="1"/>
</dbReference>
<comment type="caution">
    <text evidence="3">The sequence shown here is derived from an EMBL/GenBank/DDBJ whole genome shotgun (WGS) entry which is preliminary data.</text>
</comment>
<dbReference type="PANTHER" id="PTHR42850">
    <property type="entry name" value="METALLOPHOSPHOESTERASE"/>
    <property type="match status" value="1"/>
</dbReference>
<dbReference type="SUPFAM" id="SSF56300">
    <property type="entry name" value="Metallo-dependent phosphatases"/>
    <property type="match status" value="1"/>
</dbReference>
<dbReference type="GO" id="GO:0016791">
    <property type="term" value="F:phosphatase activity"/>
    <property type="evidence" value="ECO:0007669"/>
    <property type="project" value="TreeGrafter"/>
</dbReference>
<dbReference type="InterPro" id="IPR024654">
    <property type="entry name" value="Calcineurin-like_PHP_lpxH"/>
</dbReference>
<dbReference type="OrthoDB" id="9813918at2"/>
<dbReference type="InterPro" id="IPR029052">
    <property type="entry name" value="Metallo-depent_PP-like"/>
</dbReference>
<reference evidence="3 4" key="1">
    <citation type="submission" date="2019-01" db="EMBL/GenBank/DDBJ databases">
        <title>Flavobacterium sp. nov.,isolated from freshwater.</title>
        <authorList>
            <person name="Zhang R."/>
            <person name="Du Z.-J."/>
        </authorList>
    </citation>
    <scope>NUCLEOTIDE SEQUENCE [LARGE SCALE GENOMIC DNA]</scope>
    <source>
        <strain evidence="3 4">1E403</strain>
    </source>
</reference>
<protein>
    <submittedName>
        <fullName evidence="3">Metallophosphoesterase</fullName>
    </submittedName>
</protein>
<dbReference type="AlphaFoldDB" id="A0A3S3QFJ6"/>
<evidence type="ECO:0000313" key="3">
    <source>
        <dbReference type="EMBL" id="RWW92263.1"/>
    </source>
</evidence>
<dbReference type="Pfam" id="PF12850">
    <property type="entry name" value="Metallophos_2"/>
    <property type="match status" value="1"/>
</dbReference>
<dbReference type="InterPro" id="IPR011152">
    <property type="entry name" value="Pesterase_MJ0912"/>
</dbReference>
<evidence type="ECO:0000259" key="2">
    <source>
        <dbReference type="Pfam" id="PF12850"/>
    </source>
</evidence>
<dbReference type="PIRSF" id="PIRSF000883">
    <property type="entry name" value="Pesterase_MJ0912"/>
    <property type="match status" value="1"/>
</dbReference>
<dbReference type="GO" id="GO:0005737">
    <property type="term" value="C:cytoplasm"/>
    <property type="evidence" value="ECO:0007669"/>
    <property type="project" value="TreeGrafter"/>
</dbReference>
<evidence type="ECO:0000313" key="4">
    <source>
        <dbReference type="Proteomes" id="UP000287527"/>
    </source>
</evidence>
<dbReference type="RefSeq" id="WP_128390844.1">
    <property type="nucleotide sequence ID" value="NZ_SBII01000012.1"/>
</dbReference>
<accession>A0A3S3QFJ6</accession>
<dbReference type="PANTHER" id="PTHR42850:SF2">
    <property type="entry name" value="BLL5683 PROTEIN"/>
    <property type="match status" value="1"/>
</dbReference>